<dbReference type="Proteomes" id="UP000838412">
    <property type="component" value="Chromosome 9"/>
</dbReference>
<organism evidence="4 5">
    <name type="scientific">Branchiostoma lanceolatum</name>
    <name type="common">Common lancelet</name>
    <name type="synonym">Amphioxus lanceolatum</name>
    <dbReference type="NCBI Taxonomy" id="7740"/>
    <lineage>
        <taxon>Eukaryota</taxon>
        <taxon>Metazoa</taxon>
        <taxon>Chordata</taxon>
        <taxon>Cephalochordata</taxon>
        <taxon>Leptocardii</taxon>
        <taxon>Amphioxiformes</taxon>
        <taxon>Branchiostomatidae</taxon>
        <taxon>Branchiostoma</taxon>
    </lineage>
</organism>
<evidence type="ECO:0000256" key="3">
    <source>
        <dbReference type="SAM" id="Phobius"/>
    </source>
</evidence>
<name>A0A8K0ACE3_BRALA</name>
<keyword evidence="3" id="KW-1133">Transmembrane helix</keyword>
<evidence type="ECO:0000256" key="2">
    <source>
        <dbReference type="ARBA" id="ARBA00023157"/>
    </source>
</evidence>
<keyword evidence="3" id="KW-0472">Membrane</keyword>
<dbReference type="PANTHER" id="PTHR14002">
    <property type="entry name" value="ENDOGLIN/TGF-BETA RECEPTOR TYPE III"/>
    <property type="match status" value="1"/>
</dbReference>
<keyword evidence="3" id="KW-0812">Transmembrane</keyword>
<evidence type="ECO:0000313" key="4">
    <source>
        <dbReference type="EMBL" id="CAH1273363.1"/>
    </source>
</evidence>
<keyword evidence="5" id="KW-1185">Reference proteome</keyword>
<gene>
    <name evidence="4" type="primary">Hypp5104</name>
    <name evidence="4" type="ORF">BLAG_LOCUS24728</name>
</gene>
<keyword evidence="1" id="KW-0732">Signal</keyword>
<dbReference type="EMBL" id="OV696694">
    <property type="protein sequence ID" value="CAH1273363.1"/>
    <property type="molecule type" value="Genomic_DNA"/>
</dbReference>
<feature type="transmembrane region" description="Helical" evidence="3">
    <location>
        <begin position="117"/>
        <end position="135"/>
    </location>
</feature>
<dbReference type="PANTHER" id="PTHR14002:SF43">
    <property type="entry name" value="DELTA-LIKE PROTEIN"/>
    <property type="match status" value="1"/>
</dbReference>
<protein>
    <submittedName>
        <fullName evidence="4">Hypp5104 protein</fullName>
    </submittedName>
</protein>
<evidence type="ECO:0000256" key="1">
    <source>
        <dbReference type="ARBA" id="ARBA00022729"/>
    </source>
</evidence>
<keyword evidence="2" id="KW-1015">Disulfide bond</keyword>
<proteinExistence type="predicted"/>
<dbReference type="InterPro" id="IPR042235">
    <property type="entry name" value="ZP-C_dom"/>
</dbReference>
<dbReference type="Gene3D" id="2.60.40.4100">
    <property type="entry name" value="Zona pellucida, ZP-C domain"/>
    <property type="match status" value="1"/>
</dbReference>
<reference evidence="4" key="1">
    <citation type="submission" date="2022-01" db="EMBL/GenBank/DDBJ databases">
        <authorList>
            <person name="Braso-Vives M."/>
        </authorList>
    </citation>
    <scope>NUCLEOTIDE SEQUENCE</scope>
</reference>
<accession>A0A8K0ACE3</accession>
<sequence>MMCTKGQSLPAIDEKVDVGPFSRKGNRRTYWKNSRSQLPAVYFHCTIIICFKDDLDSRCKQGCIPAGRRRRAVTGGTEGRVRWESSLDHAAKMTQGPFKVAFEEAETGSAKIPVVEMIIGVTEVMVFLIVVVVLVKKWRGLALGRKKRDGLENYVRVPGLGEDEQDWNF</sequence>
<evidence type="ECO:0000313" key="5">
    <source>
        <dbReference type="Proteomes" id="UP000838412"/>
    </source>
</evidence>
<dbReference type="AlphaFoldDB" id="A0A8K0ACE3"/>